<dbReference type="Proteomes" id="UP000191933">
    <property type="component" value="Unassembled WGS sequence"/>
</dbReference>
<dbReference type="EMBL" id="FBVY01000004">
    <property type="protein sequence ID" value="CUW87914.1"/>
    <property type="molecule type" value="Genomic_DNA"/>
</dbReference>
<accession>A0A9W5AZN4</accession>
<gene>
    <name evidence="2" type="ORF">AGR2A_Cc120202</name>
</gene>
<comment type="caution">
    <text evidence="2">The sequence shown here is derived from an EMBL/GenBank/DDBJ whole genome shotgun (WGS) entry which is preliminary data.</text>
</comment>
<keyword evidence="1" id="KW-1133">Transmembrane helix</keyword>
<protein>
    <submittedName>
        <fullName evidence="2">Divalent metal cation transporter MntH</fullName>
    </submittedName>
</protein>
<feature type="transmembrane region" description="Helical" evidence="1">
    <location>
        <begin position="86"/>
        <end position="108"/>
    </location>
</feature>
<evidence type="ECO:0000313" key="2">
    <source>
        <dbReference type="EMBL" id="CUW87914.1"/>
    </source>
</evidence>
<reference evidence="2 3" key="1">
    <citation type="submission" date="2016-01" db="EMBL/GenBank/DDBJ databases">
        <authorList>
            <person name="Regsiter A."/>
            <person name="william w."/>
        </authorList>
    </citation>
    <scope>NUCLEOTIDE SEQUENCE [LARGE SCALE GENOMIC DNA]</scope>
    <source>
        <strain evidence="2 3">CFBP 5494</strain>
    </source>
</reference>
<name>A0A9W5AZN4_9HYPH</name>
<organism evidence="2 3">
    <name type="scientific">Agrobacterium genomosp. 2 str. CFBP 5494</name>
    <dbReference type="NCBI Taxonomy" id="1183436"/>
    <lineage>
        <taxon>Bacteria</taxon>
        <taxon>Pseudomonadati</taxon>
        <taxon>Pseudomonadota</taxon>
        <taxon>Alphaproteobacteria</taxon>
        <taxon>Hyphomicrobiales</taxon>
        <taxon>Rhizobiaceae</taxon>
        <taxon>Rhizobium/Agrobacterium group</taxon>
        <taxon>Agrobacterium</taxon>
        <taxon>Agrobacterium tumefaciens complex</taxon>
    </lineage>
</organism>
<keyword evidence="3" id="KW-1185">Reference proteome</keyword>
<dbReference type="AlphaFoldDB" id="A0A9W5AZN4"/>
<proteinExistence type="predicted"/>
<keyword evidence="1" id="KW-0812">Transmembrane</keyword>
<evidence type="ECO:0000313" key="3">
    <source>
        <dbReference type="Proteomes" id="UP000191933"/>
    </source>
</evidence>
<keyword evidence="1" id="KW-0472">Membrane</keyword>
<evidence type="ECO:0000256" key="1">
    <source>
        <dbReference type="SAM" id="Phobius"/>
    </source>
</evidence>
<sequence>MALLCCGINSTGQIVMEGFIKMRLAPLLAIAIIPRRRRDHPLRRQRHGRTADADTGGLKPATLLRRLPAGDVYRDKVKMGEPRSPLWLSGFAWLIAVVIAALNVKLLMDFIG</sequence>